<sequence length="122" mass="13942">MMKTVRYIFLVSGIYGIIILVPQLFREQVFAPLTHPEFYYGFFLVTLAFQFLFLLIASDPVKYRQAMLPGMIAKGGYIISCILLFVHGRLAKEMLIASSPDLLMLGLFIYSYSITLPKYEPS</sequence>
<evidence type="ECO:0000313" key="3">
    <source>
        <dbReference type="Proteomes" id="UP001597557"/>
    </source>
</evidence>
<feature type="transmembrane region" description="Helical" evidence="1">
    <location>
        <begin position="68"/>
        <end position="88"/>
    </location>
</feature>
<feature type="transmembrane region" description="Helical" evidence="1">
    <location>
        <begin position="94"/>
        <end position="112"/>
    </location>
</feature>
<feature type="transmembrane region" description="Helical" evidence="1">
    <location>
        <begin position="7"/>
        <end position="26"/>
    </location>
</feature>
<name>A0ABW5Y9S8_9SPHI</name>
<evidence type="ECO:0000313" key="2">
    <source>
        <dbReference type="EMBL" id="MFD2872043.1"/>
    </source>
</evidence>
<dbReference type="Proteomes" id="UP001597557">
    <property type="component" value="Unassembled WGS sequence"/>
</dbReference>
<accession>A0ABW5Y9S8</accession>
<dbReference type="EMBL" id="JBHUPD010000001">
    <property type="protein sequence ID" value="MFD2872043.1"/>
    <property type="molecule type" value="Genomic_DNA"/>
</dbReference>
<proteinExistence type="predicted"/>
<organism evidence="2 3">
    <name type="scientific">Mucilaginibacter ximonensis</name>
    <dbReference type="NCBI Taxonomy" id="538021"/>
    <lineage>
        <taxon>Bacteria</taxon>
        <taxon>Pseudomonadati</taxon>
        <taxon>Bacteroidota</taxon>
        <taxon>Sphingobacteriia</taxon>
        <taxon>Sphingobacteriales</taxon>
        <taxon>Sphingobacteriaceae</taxon>
        <taxon>Mucilaginibacter</taxon>
    </lineage>
</organism>
<evidence type="ECO:0008006" key="4">
    <source>
        <dbReference type="Google" id="ProtNLM"/>
    </source>
</evidence>
<keyword evidence="1" id="KW-1133">Transmembrane helix</keyword>
<keyword evidence="3" id="KW-1185">Reference proteome</keyword>
<protein>
    <recommendedName>
        <fullName evidence="4">DoxX-like protein</fullName>
    </recommendedName>
</protein>
<keyword evidence="1" id="KW-0812">Transmembrane</keyword>
<dbReference type="RefSeq" id="WP_377183320.1">
    <property type="nucleotide sequence ID" value="NZ_JBHUPD010000001.1"/>
</dbReference>
<feature type="transmembrane region" description="Helical" evidence="1">
    <location>
        <begin position="38"/>
        <end position="56"/>
    </location>
</feature>
<keyword evidence="1" id="KW-0472">Membrane</keyword>
<reference evidence="3" key="1">
    <citation type="journal article" date="2019" name="Int. J. Syst. Evol. Microbiol.">
        <title>The Global Catalogue of Microorganisms (GCM) 10K type strain sequencing project: providing services to taxonomists for standard genome sequencing and annotation.</title>
        <authorList>
            <consortium name="The Broad Institute Genomics Platform"/>
            <consortium name="The Broad Institute Genome Sequencing Center for Infectious Disease"/>
            <person name="Wu L."/>
            <person name="Ma J."/>
        </authorList>
    </citation>
    <scope>NUCLEOTIDE SEQUENCE [LARGE SCALE GENOMIC DNA]</scope>
    <source>
        <strain evidence="3">KCTC 22437</strain>
    </source>
</reference>
<comment type="caution">
    <text evidence="2">The sequence shown here is derived from an EMBL/GenBank/DDBJ whole genome shotgun (WGS) entry which is preliminary data.</text>
</comment>
<evidence type="ECO:0000256" key="1">
    <source>
        <dbReference type="SAM" id="Phobius"/>
    </source>
</evidence>
<gene>
    <name evidence="2" type="ORF">ACFS5N_06165</name>
</gene>